<dbReference type="PANTHER" id="PTHR24305:SF166">
    <property type="entry name" value="CYTOCHROME P450 12A4, MITOCHONDRIAL-RELATED"/>
    <property type="match status" value="1"/>
</dbReference>
<keyword evidence="3" id="KW-0479">Metal-binding</keyword>
<proteinExistence type="inferred from homology"/>
<dbReference type="GO" id="GO:0016705">
    <property type="term" value="F:oxidoreductase activity, acting on paired donors, with incorporation or reduction of molecular oxygen"/>
    <property type="evidence" value="ECO:0007669"/>
    <property type="project" value="InterPro"/>
</dbReference>
<dbReference type="Proteomes" id="UP000738349">
    <property type="component" value="Unassembled WGS sequence"/>
</dbReference>
<accession>A0A9P9J3R3</accession>
<dbReference type="Pfam" id="PF00067">
    <property type="entry name" value="p450"/>
    <property type="match status" value="1"/>
</dbReference>
<dbReference type="GO" id="GO:0005506">
    <property type="term" value="F:iron ion binding"/>
    <property type="evidence" value="ECO:0007669"/>
    <property type="project" value="InterPro"/>
</dbReference>
<dbReference type="InterPro" id="IPR036396">
    <property type="entry name" value="Cyt_P450_sf"/>
</dbReference>
<evidence type="ECO:0000256" key="2">
    <source>
        <dbReference type="ARBA" id="ARBA00022617"/>
    </source>
</evidence>
<comment type="caution">
    <text evidence="5">The sequence shown here is derived from an EMBL/GenBank/DDBJ whole genome shotgun (WGS) entry which is preliminary data.</text>
</comment>
<evidence type="ECO:0000256" key="1">
    <source>
        <dbReference type="ARBA" id="ARBA00010617"/>
    </source>
</evidence>
<dbReference type="InterPro" id="IPR001128">
    <property type="entry name" value="Cyt_P450"/>
</dbReference>
<dbReference type="GO" id="GO:0004497">
    <property type="term" value="F:monooxygenase activity"/>
    <property type="evidence" value="ECO:0007669"/>
    <property type="project" value="InterPro"/>
</dbReference>
<evidence type="ECO:0000256" key="4">
    <source>
        <dbReference type="ARBA" id="ARBA00023004"/>
    </source>
</evidence>
<dbReference type="Gene3D" id="1.10.630.10">
    <property type="entry name" value="Cytochrome P450"/>
    <property type="match status" value="1"/>
</dbReference>
<comment type="similarity">
    <text evidence="1">Belongs to the cytochrome P450 family.</text>
</comment>
<dbReference type="OrthoDB" id="3934656at2759"/>
<sequence length="242" mass="26626">MRANSLYDEQGLIPDPLVLADKALHSRMKRNGANAYATSALLQLEPLVDTIIERLLWSPDTFAYSGKMCDIGQHLRFFSIDAIFAMTFGNDLNFVDKGDESGNIKMLQDSLQYLSTLAFPPSASKKRALDRISDWPSPLASSIAERQSLLSQRDAVLQGVIDALDAPCTFLKRLLLNQEKSPASITDRELNTHVFGNIITGGDTTITAMRAILANLIQYPEVAEGVLAELREAGCDRQTIVP</sequence>
<evidence type="ECO:0000313" key="6">
    <source>
        <dbReference type="Proteomes" id="UP000738349"/>
    </source>
</evidence>
<reference evidence="5" key="1">
    <citation type="journal article" date="2021" name="Nat. Commun.">
        <title>Genetic determinants of endophytism in the Arabidopsis root mycobiome.</title>
        <authorList>
            <person name="Mesny F."/>
            <person name="Miyauchi S."/>
            <person name="Thiergart T."/>
            <person name="Pickel B."/>
            <person name="Atanasova L."/>
            <person name="Karlsson M."/>
            <person name="Huettel B."/>
            <person name="Barry K.W."/>
            <person name="Haridas S."/>
            <person name="Chen C."/>
            <person name="Bauer D."/>
            <person name="Andreopoulos W."/>
            <person name="Pangilinan J."/>
            <person name="LaButti K."/>
            <person name="Riley R."/>
            <person name="Lipzen A."/>
            <person name="Clum A."/>
            <person name="Drula E."/>
            <person name="Henrissat B."/>
            <person name="Kohler A."/>
            <person name="Grigoriev I.V."/>
            <person name="Martin F.M."/>
            <person name="Hacquard S."/>
        </authorList>
    </citation>
    <scope>NUCLEOTIDE SEQUENCE</scope>
    <source>
        <strain evidence="5">MPI-CAGE-AT-0147</strain>
    </source>
</reference>
<organism evidence="5 6">
    <name type="scientific">Dactylonectria macrodidyma</name>
    <dbReference type="NCBI Taxonomy" id="307937"/>
    <lineage>
        <taxon>Eukaryota</taxon>
        <taxon>Fungi</taxon>
        <taxon>Dikarya</taxon>
        <taxon>Ascomycota</taxon>
        <taxon>Pezizomycotina</taxon>
        <taxon>Sordariomycetes</taxon>
        <taxon>Hypocreomycetidae</taxon>
        <taxon>Hypocreales</taxon>
        <taxon>Nectriaceae</taxon>
        <taxon>Dactylonectria</taxon>
    </lineage>
</organism>
<dbReference type="SUPFAM" id="SSF48264">
    <property type="entry name" value="Cytochrome P450"/>
    <property type="match status" value="1"/>
</dbReference>
<name>A0A9P9J3R3_9HYPO</name>
<keyword evidence="6" id="KW-1185">Reference proteome</keyword>
<evidence type="ECO:0000256" key="3">
    <source>
        <dbReference type="ARBA" id="ARBA00022723"/>
    </source>
</evidence>
<dbReference type="PANTHER" id="PTHR24305">
    <property type="entry name" value="CYTOCHROME P450"/>
    <property type="match status" value="1"/>
</dbReference>
<dbReference type="GO" id="GO:0020037">
    <property type="term" value="F:heme binding"/>
    <property type="evidence" value="ECO:0007669"/>
    <property type="project" value="InterPro"/>
</dbReference>
<dbReference type="AlphaFoldDB" id="A0A9P9J3R3"/>
<keyword evidence="4" id="KW-0408">Iron</keyword>
<dbReference type="InterPro" id="IPR050121">
    <property type="entry name" value="Cytochrome_P450_monoxygenase"/>
</dbReference>
<protein>
    <submittedName>
        <fullName evidence="5">Cytochrome P450</fullName>
    </submittedName>
</protein>
<evidence type="ECO:0000313" key="5">
    <source>
        <dbReference type="EMBL" id="KAH7142147.1"/>
    </source>
</evidence>
<keyword evidence="2" id="KW-0349">Heme</keyword>
<gene>
    <name evidence="5" type="ORF">EDB81DRAFT_691629</name>
</gene>
<dbReference type="EMBL" id="JAGMUV010000010">
    <property type="protein sequence ID" value="KAH7142147.1"/>
    <property type="molecule type" value="Genomic_DNA"/>
</dbReference>